<gene>
    <name evidence="1" type="ORF">EV420DRAFT_1748663</name>
</gene>
<proteinExistence type="predicted"/>
<evidence type="ECO:0000313" key="2">
    <source>
        <dbReference type="Proteomes" id="UP001175211"/>
    </source>
</evidence>
<evidence type="ECO:0000313" key="1">
    <source>
        <dbReference type="EMBL" id="KAK0457516.1"/>
    </source>
</evidence>
<accession>A0AA39N459</accession>
<dbReference type="RefSeq" id="XP_060329828.1">
    <property type="nucleotide sequence ID" value="XM_060480251.1"/>
</dbReference>
<dbReference type="EMBL" id="JAUEPS010000021">
    <property type="protein sequence ID" value="KAK0457516.1"/>
    <property type="molecule type" value="Genomic_DNA"/>
</dbReference>
<comment type="caution">
    <text evidence="1">The sequence shown here is derived from an EMBL/GenBank/DDBJ whole genome shotgun (WGS) entry which is preliminary data.</text>
</comment>
<name>A0AA39N459_ARMTA</name>
<dbReference type="GeneID" id="85363799"/>
<sequence length="193" mass="21399">MVNRVGIFLAYGIYNTEKFSFTSDSGVPIYAFLSTNVAEDFMIAFMMCYYMHKSGEAINSSTFSYKCFAWPESFIFLGIEFVLPKLYINLLLAMSKKAIEEHGGHSVPTILQLAPNGSEGSMADSTAYSKMISTDTLLTVVGRSTFALVQPPSITSSWLHLESHPLRSPLLPDLLRLMRIPPKSLIGGPTFHL</sequence>
<dbReference type="AlphaFoldDB" id="A0AA39N459"/>
<dbReference type="Proteomes" id="UP001175211">
    <property type="component" value="Unassembled WGS sequence"/>
</dbReference>
<keyword evidence="2" id="KW-1185">Reference proteome</keyword>
<reference evidence="1" key="1">
    <citation type="submission" date="2023-06" db="EMBL/GenBank/DDBJ databases">
        <authorList>
            <consortium name="Lawrence Berkeley National Laboratory"/>
            <person name="Ahrendt S."/>
            <person name="Sahu N."/>
            <person name="Indic B."/>
            <person name="Wong-Bajracharya J."/>
            <person name="Merenyi Z."/>
            <person name="Ke H.-M."/>
            <person name="Monk M."/>
            <person name="Kocsube S."/>
            <person name="Drula E."/>
            <person name="Lipzen A."/>
            <person name="Balint B."/>
            <person name="Henrissat B."/>
            <person name="Andreopoulos B."/>
            <person name="Martin F.M."/>
            <person name="Harder C.B."/>
            <person name="Rigling D."/>
            <person name="Ford K.L."/>
            <person name="Foster G.D."/>
            <person name="Pangilinan J."/>
            <person name="Papanicolaou A."/>
            <person name="Barry K."/>
            <person name="LaButti K."/>
            <person name="Viragh M."/>
            <person name="Koriabine M."/>
            <person name="Yan M."/>
            <person name="Riley R."/>
            <person name="Champramary S."/>
            <person name="Plett K.L."/>
            <person name="Tsai I.J."/>
            <person name="Slot J."/>
            <person name="Sipos G."/>
            <person name="Plett J."/>
            <person name="Nagy L.G."/>
            <person name="Grigoriev I.V."/>
        </authorList>
    </citation>
    <scope>NUCLEOTIDE SEQUENCE</scope>
    <source>
        <strain evidence="1">CCBAS 213</strain>
    </source>
</reference>
<protein>
    <submittedName>
        <fullName evidence="1">Uncharacterized protein</fullName>
    </submittedName>
</protein>
<organism evidence="1 2">
    <name type="scientific">Armillaria tabescens</name>
    <name type="common">Ringless honey mushroom</name>
    <name type="synonym">Agaricus tabescens</name>
    <dbReference type="NCBI Taxonomy" id="1929756"/>
    <lineage>
        <taxon>Eukaryota</taxon>
        <taxon>Fungi</taxon>
        <taxon>Dikarya</taxon>
        <taxon>Basidiomycota</taxon>
        <taxon>Agaricomycotina</taxon>
        <taxon>Agaricomycetes</taxon>
        <taxon>Agaricomycetidae</taxon>
        <taxon>Agaricales</taxon>
        <taxon>Marasmiineae</taxon>
        <taxon>Physalacriaceae</taxon>
        <taxon>Desarmillaria</taxon>
    </lineage>
</organism>